<dbReference type="PANTHER" id="PTHR31686">
    <property type="match status" value="1"/>
</dbReference>
<dbReference type="EMBL" id="CP017624">
    <property type="protein sequence ID" value="AOW27756.1"/>
    <property type="molecule type" value="Genomic_DNA"/>
</dbReference>
<gene>
    <name evidence="10" type="ordered locus">CAALFM_C207580WA</name>
    <name evidence="9" type="ordered locus">orf19.9423</name>
</gene>
<evidence type="ECO:0000256" key="6">
    <source>
        <dbReference type="ARBA" id="ARBA00022989"/>
    </source>
</evidence>
<comment type="similarity">
    <text evidence="2">Belongs to the tellurite-resistance/dicarboxylate transporter (TDT) family.</text>
</comment>
<accession>A0A1D8PHX8</accession>
<feature type="transmembrane region" description="Helical" evidence="8">
    <location>
        <begin position="90"/>
        <end position="113"/>
    </location>
</feature>
<dbReference type="GO" id="GO:0000319">
    <property type="term" value="F:sulfite transmembrane transporter activity"/>
    <property type="evidence" value="ECO:0000318"/>
    <property type="project" value="GO_Central"/>
</dbReference>
<keyword evidence="6 8" id="KW-1133">Transmembrane helix</keyword>
<reference evidence="10 11" key="2">
    <citation type="journal article" date="2007" name="Genome Biol.">
        <title>Assembly of the Candida albicans genome into sixteen supercontigs aligned on the eight chromosomes.</title>
        <authorList>
            <person name="van het Hoog M."/>
            <person name="Rast T.J."/>
            <person name="Martchenko M."/>
            <person name="Grindle S."/>
            <person name="Dignard D."/>
            <person name="Hogues H."/>
            <person name="Cuomo C."/>
            <person name="Berriman M."/>
            <person name="Scherer S."/>
            <person name="Magee B.B."/>
            <person name="Whiteway M."/>
            <person name="Chibana H."/>
            <person name="Nantel A."/>
            <person name="Magee P.T."/>
        </authorList>
    </citation>
    <scope>GENOME REANNOTATION</scope>
    <source>
        <strain evidence="11">SC5314 / ATCC MYA-2876</strain>
    </source>
</reference>
<dbReference type="GO" id="GO:0005886">
    <property type="term" value="C:plasma membrane"/>
    <property type="evidence" value="ECO:0000318"/>
    <property type="project" value="GO_Central"/>
</dbReference>
<dbReference type="Proteomes" id="UP000000559">
    <property type="component" value="Chromosome 2"/>
</dbReference>
<comment type="subcellular location">
    <subcellularLocation>
        <location evidence="1">Cell membrane</location>
        <topology evidence="1">Multi-pass membrane protein</topology>
    </subcellularLocation>
</comment>
<feature type="transmembrane region" description="Helical" evidence="8">
    <location>
        <begin position="197"/>
        <end position="218"/>
    </location>
</feature>
<feature type="transmembrane region" description="Helical" evidence="8">
    <location>
        <begin position="156"/>
        <end position="177"/>
    </location>
</feature>
<dbReference type="InterPro" id="IPR004695">
    <property type="entry name" value="SLAC1/Mae1/Ssu1/TehA"/>
</dbReference>
<dbReference type="CGD" id="CAL0000178373">
    <property type="gene designation" value="orf19.9423"/>
</dbReference>
<dbReference type="InParanoid" id="A0A1D8PHX8"/>
<dbReference type="Pfam" id="PF03595">
    <property type="entry name" value="SLAC1"/>
    <property type="match status" value="1"/>
</dbReference>
<reference evidence="10 11" key="1">
    <citation type="journal article" date="2004" name="Proc. Natl. Acad. Sci. U.S.A.">
        <title>The diploid genome sequence of Candida albicans.</title>
        <authorList>
            <person name="Jones T."/>
            <person name="Federspiel N.A."/>
            <person name="Chibana H."/>
            <person name="Dungan J."/>
            <person name="Kalman S."/>
            <person name="Magee B.B."/>
            <person name="Newport G."/>
            <person name="Thorstenson Y.R."/>
            <person name="Agabian N."/>
            <person name="Magee P.T."/>
            <person name="Davis R.W."/>
            <person name="Scherer S."/>
        </authorList>
    </citation>
    <scope>NUCLEOTIDE SEQUENCE [LARGE SCALE GENOMIC DNA]</scope>
    <source>
        <strain evidence="11">SC5314 / ATCC MYA-2876</strain>
    </source>
</reference>
<dbReference type="GO" id="GO:0000316">
    <property type="term" value="P:sulfite transmembrane transport"/>
    <property type="evidence" value="ECO:0000318"/>
    <property type="project" value="GO_Central"/>
</dbReference>
<sequence>MVPSFGKRVLLFLNVELIEEFHPVFFVSFLGTGITGNILYGFPYPAQWLKVLGIIMFCLTVLLFVLVTTCLVVSWVYYPSRIYRYHIDPTLSIYFAVYSMGYNTIINGIHLITHGKYPIFLWTLWWIGVAVALYNAIFIFFISFLSKLNKHNLDAISGVALMPVVCPSVVSSSGHLIAVNLPNSNLKKITEITCLMLLFVSLVCFHGVGALYMARLILRKIPATDHIFSQFLPVGFTGQCSYSIMLFGSNMLTFIPDKTLGQMFFVSSALLSGCLLAGGYVYLFLAIASVLSKIRPFARHPNPKYTSSKLGLIIWNKGFWVMTFPIGTMSLANFEISKGVDGQYQLEFFKVMSAIFGVCLFMICLANLVGLSWCIVQKIRQEYLQYKVDTSIVEVESKV</sequence>
<dbReference type="RefSeq" id="XP_713124.2">
    <property type="nucleotide sequence ID" value="XM_708031.2"/>
</dbReference>
<evidence type="ECO:0000313" key="9">
    <source>
        <dbReference type="CGD" id="CAL0000178373"/>
    </source>
</evidence>
<feature type="transmembrane region" description="Helical" evidence="8">
    <location>
        <begin position="312"/>
        <end position="334"/>
    </location>
</feature>
<dbReference type="InterPro" id="IPR038665">
    <property type="entry name" value="Voltage-dep_anion_channel_sf"/>
</dbReference>
<dbReference type="FunFam" id="1.50.10.150:FF:000004">
    <property type="entry name" value="Malic acid transporter"/>
    <property type="match status" value="1"/>
</dbReference>
<feature type="transmembrane region" description="Helical" evidence="8">
    <location>
        <begin position="54"/>
        <end position="78"/>
    </location>
</feature>
<evidence type="ECO:0000256" key="8">
    <source>
        <dbReference type="SAM" id="Phobius"/>
    </source>
</evidence>
<protein>
    <recommendedName>
        <fullName evidence="12">Sulfite efflux pump SSU1</fullName>
    </recommendedName>
</protein>
<evidence type="ECO:0000313" key="11">
    <source>
        <dbReference type="Proteomes" id="UP000000559"/>
    </source>
</evidence>
<organism evidence="10 11">
    <name type="scientific">Candida albicans (strain SC5314 / ATCC MYA-2876)</name>
    <name type="common">Yeast</name>
    <dbReference type="NCBI Taxonomy" id="237561"/>
    <lineage>
        <taxon>Eukaryota</taxon>
        <taxon>Fungi</taxon>
        <taxon>Dikarya</taxon>
        <taxon>Ascomycota</taxon>
        <taxon>Saccharomycotina</taxon>
        <taxon>Pichiomycetes</taxon>
        <taxon>Debaryomycetaceae</taxon>
        <taxon>Candida/Lodderomyces clade</taxon>
        <taxon>Candida</taxon>
    </lineage>
</organism>
<evidence type="ECO:0000256" key="1">
    <source>
        <dbReference type="ARBA" id="ARBA00004651"/>
    </source>
</evidence>
<evidence type="ECO:0008006" key="12">
    <source>
        <dbReference type="Google" id="ProtNLM"/>
    </source>
</evidence>
<feature type="transmembrane region" description="Helical" evidence="8">
    <location>
        <begin position="264"/>
        <end position="291"/>
    </location>
</feature>
<dbReference type="eggNOG" id="ENOG502QT02">
    <property type="taxonomic scope" value="Eukaryota"/>
</dbReference>
<keyword evidence="7 8" id="KW-0472">Membrane</keyword>
<evidence type="ECO:0000313" key="10">
    <source>
        <dbReference type="EMBL" id="AOW27756.1"/>
    </source>
</evidence>
<keyword evidence="11" id="KW-1185">Reference proteome</keyword>
<keyword evidence="5 8" id="KW-0812">Transmembrane</keyword>
<feature type="transmembrane region" description="Helical" evidence="8">
    <location>
        <begin position="354"/>
        <end position="376"/>
    </location>
</feature>
<name>A0A1D8PHX8_CANAL</name>
<dbReference type="CDD" id="cd09318">
    <property type="entry name" value="TDT_SSU1"/>
    <property type="match status" value="1"/>
</dbReference>
<evidence type="ECO:0000256" key="2">
    <source>
        <dbReference type="ARBA" id="ARBA00008566"/>
    </source>
</evidence>
<dbReference type="InterPro" id="IPR051629">
    <property type="entry name" value="Sulfite_efflux_TDT"/>
</dbReference>
<dbReference type="OrthoDB" id="1099at2759"/>
<evidence type="ECO:0000256" key="5">
    <source>
        <dbReference type="ARBA" id="ARBA00022692"/>
    </source>
</evidence>
<feature type="transmembrane region" description="Helical" evidence="8">
    <location>
        <begin position="230"/>
        <end position="252"/>
    </location>
</feature>
<reference evidence="10 11" key="3">
    <citation type="journal article" date="2013" name="Genome Biol.">
        <title>Assembly of a phased diploid Candida albicans genome facilitates allele-specific measurements and provides a simple model for repeat and indel structure.</title>
        <authorList>
            <person name="Muzzey D."/>
            <person name="Schwartz K."/>
            <person name="Weissman J.S."/>
            <person name="Sherlock G."/>
        </authorList>
    </citation>
    <scope>NUCLEOTIDE SEQUENCE [LARGE SCALE GENOMIC DNA]</scope>
    <source>
        <strain evidence="11">SC5314 / ATCC MYA-2876</strain>
    </source>
</reference>
<dbReference type="FunCoup" id="A0A1D8PHX8">
    <property type="interactions" value="46"/>
</dbReference>
<keyword evidence="4" id="KW-1003">Cell membrane</keyword>
<evidence type="ECO:0000256" key="4">
    <source>
        <dbReference type="ARBA" id="ARBA00022475"/>
    </source>
</evidence>
<evidence type="ECO:0000256" key="3">
    <source>
        <dbReference type="ARBA" id="ARBA00022448"/>
    </source>
</evidence>
<dbReference type="Gene3D" id="1.50.10.150">
    <property type="entry name" value="Voltage-dependent anion channel"/>
    <property type="match status" value="1"/>
</dbReference>
<dbReference type="OMA" id="AWHAVIM"/>
<feature type="transmembrane region" description="Helical" evidence="8">
    <location>
        <begin position="119"/>
        <end position="144"/>
    </location>
</feature>
<dbReference type="VEuPathDB" id="FungiDB:C2_07580W_A"/>
<dbReference type="STRING" id="237561.A0A1D8PHX8"/>
<feature type="transmembrane region" description="Helical" evidence="8">
    <location>
        <begin position="21"/>
        <end position="42"/>
    </location>
</feature>
<dbReference type="AlphaFoldDB" id="A0A1D8PHX8"/>
<proteinExistence type="inferred from homology"/>
<dbReference type="GeneID" id="3645216"/>
<dbReference type="PANTHER" id="PTHR31686:SF1">
    <property type="entry name" value="SULFITE EFFLUX PUMP SSU1"/>
    <property type="match status" value="1"/>
</dbReference>
<dbReference type="KEGG" id="cal:CAALFM_C207580WA"/>
<evidence type="ECO:0000256" key="7">
    <source>
        <dbReference type="ARBA" id="ARBA00023136"/>
    </source>
</evidence>
<keyword evidence="3" id="KW-0813">Transport</keyword>